<organism evidence="4 5">
    <name type="scientific">Virgibacillus halodenitrificans</name>
    <name type="common">Bacillus halodenitrificans</name>
    <dbReference type="NCBI Taxonomy" id="1482"/>
    <lineage>
        <taxon>Bacteria</taxon>
        <taxon>Bacillati</taxon>
        <taxon>Bacillota</taxon>
        <taxon>Bacilli</taxon>
        <taxon>Bacillales</taxon>
        <taxon>Bacillaceae</taxon>
        <taxon>Virgibacillus</taxon>
    </lineage>
</organism>
<dbReference type="Proteomes" id="UP000182945">
    <property type="component" value="Chromosome"/>
</dbReference>
<evidence type="ECO:0000313" key="4">
    <source>
        <dbReference type="EMBL" id="APC47632.1"/>
    </source>
</evidence>
<dbReference type="GO" id="GO:0016887">
    <property type="term" value="F:ATP hydrolysis activity"/>
    <property type="evidence" value="ECO:0007669"/>
    <property type="project" value="InterPro"/>
</dbReference>
<dbReference type="GeneID" id="71513817"/>
<dbReference type="InterPro" id="IPR027417">
    <property type="entry name" value="P-loop_NTPase"/>
</dbReference>
<evidence type="ECO:0000259" key="3">
    <source>
        <dbReference type="PROSITE" id="PS50893"/>
    </source>
</evidence>
<dbReference type="PROSITE" id="PS50893">
    <property type="entry name" value="ABC_TRANSPORTER_2"/>
    <property type="match status" value="1"/>
</dbReference>
<dbReference type="SUPFAM" id="SSF52540">
    <property type="entry name" value="P-loop containing nucleoside triphosphate hydrolases"/>
    <property type="match status" value="1"/>
</dbReference>
<keyword evidence="1" id="KW-0547">Nucleotide-binding</keyword>
<dbReference type="PANTHER" id="PTHR43158:SF5">
    <property type="entry name" value="ABC TRANSPORTER, ATP-BINDING PROTEIN"/>
    <property type="match status" value="1"/>
</dbReference>
<feature type="domain" description="ABC transporter" evidence="3">
    <location>
        <begin position="5"/>
        <end position="231"/>
    </location>
</feature>
<dbReference type="AlphaFoldDB" id="A0AAC9NJN4"/>
<dbReference type="Pfam" id="PF00005">
    <property type="entry name" value="ABC_tran"/>
    <property type="match status" value="1"/>
</dbReference>
<keyword evidence="2" id="KW-0067">ATP-binding</keyword>
<dbReference type="EMBL" id="CP017962">
    <property type="protein sequence ID" value="APC47632.1"/>
    <property type="molecule type" value="Genomic_DNA"/>
</dbReference>
<evidence type="ECO:0000313" key="5">
    <source>
        <dbReference type="Proteomes" id="UP000182945"/>
    </source>
</evidence>
<evidence type="ECO:0000256" key="2">
    <source>
        <dbReference type="ARBA" id="ARBA00022840"/>
    </source>
</evidence>
<dbReference type="InterPro" id="IPR003439">
    <property type="entry name" value="ABC_transporter-like_ATP-bd"/>
</dbReference>
<dbReference type="Gene3D" id="3.40.50.300">
    <property type="entry name" value="P-loop containing nucleotide triphosphate hydrolases"/>
    <property type="match status" value="1"/>
</dbReference>
<dbReference type="RefSeq" id="WP_071648520.1">
    <property type="nucleotide sequence ID" value="NZ_CP017962.1"/>
</dbReference>
<dbReference type="InterPro" id="IPR003593">
    <property type="entry name" value="AAA+_ATPase"/>
</dbReference>
<dbReference type="SMART" id="SM00382">
    <property type="entry name" value="AAA"/>
    <property type="match status" value="1"/>
</dbReference>
<accession>A0AAC9NJN4</accession>
<sequence length="291" mass="33143">MSHKLEIKKISLKYENQNTLTNVSTVLESGNIYGLIGRNGAGKTSLLSLIASYHLPTSGTIIYDGEALFEHAVHTKDIHFGYDRVYQDEIVEKANKYLESVHLHRPYFDKAYAAKLIKKFKIDLNKPLSKYSKGTVAAFHVMLGLANRTPVTIFDEVYLGLDAPTREMFYEELLEEHNRSERMFILSTHLVSEMEHLFDHVLILHEGQLIVDEDFETFTSRGVKLIGDENSVDELTSNKHILHTESLGRTKATTLYGGFTEEEWARAKAKDLEVSPTSLQHLFTHLTKEEA</sequence>
<gene>
    <name evidence="4" type="ORF">BME96_05385</name>
</gene>
<name>A0AAC9NJN4_VIRHA</name>
<evidence type="ECO:0000256" key="1">
    <source>
        <dbReference type="ARBA" id="ARBA00022741"/>
    </source>
</evidence>
<reference evidence="4 5" key="1">
    <citation type="submission" date="2016-11" db="EMBL/GenBank/DDBJ databases">
        <title>Complete genome sequencing of Virgibacillus halodenitrificans PDB-F2.</title>
        <authorList>
            <person name="Sun Z."/>
            <person name="Zhou Y."/>
            <person name="Li H."/>
        </authorList>
    </citation>
    <scope>NUCLEOTIDE SEQUENCE [LARGE SCALE GENOMIC DNA]</scope>
    <source>
        <strain evidence="4 5">PDB-F2</strain>
    </source>
</reference>
<dbReference type="PANTHER" id="PTHR43158">
    <property type="entry name" value="SKFA PEPTIDE EXPORT ATP-BINDING PROTEIN SKFE"/>
    <property type="match status" value="1"/>
</dbReference>
<dbReference type="GO" id="GO:0005524">
    <property type="term" value="F:ATP binding"/>
    <property type="evidence" value="ECO:0007669"/>
    <property type="project" value="UniProtKB-KW"/>
</dbReference>
<protein>
    <submittedName>
        <fullName evidence="4">ABC transporter</fullName>
    </submittedName>
</protein>
<dbReference type="KEGG" id="vhl:BME96_05385"/>
<proteinExistence type="predicted"/>